<evidence type="ECO:0000256" key="8">
    <source>
        <dbReference type="SAM" id="Phobius"/>
    </source>
</evidence>
<dbReference type="PRINTS" id="PR00812">
    <property type="entry name" value="BCTERIALGSPF"/>
</dbReference>
<keyword evidence="11" id="KW-1185">Reference proteome</keyword>
<protein>
    <submittedName>
        <fullName evidence="10">MSHA biogenesis protein MshG</fullName>
    </submittedName>
</protein>
<dbReference type="Pfam" id="PF00482">
    <property type="entry name" value="T2SSF"/>
    <property type="match status" value="2"/>
</dbReference>
<feature type="transmembrane region" description="Helical" evidence="8">
    <location>
        <begin position="187"/>
        <end position="210"/>
    </location>
</feature>
<proteinExistence type="inferred from homology"/>
<evidence type="ECO:0000256" key="5">
    <source>
        <dbReference type="ARBA" id="ARBA00022692"/>
    </source>
</evidence>
<evidence type="ECO:0000259" key="9">
    <source>
        <dbReference type="Pfam" id="PF00482"/>
    </source>
</evidence>
<comment type="similarity">
    <text evidence="2">Belongs to the GSP F family.</text>
</comment>
<evidence type="ECO:0000256" key="2">
    <source>
        <dbReference type="ARBA" id="ARBA00005745"/>
    </source>
</evidence>
<accession>A0A4R6R744</accession>
<name>A0A4R6R744_9BURK</name>
<dbReference type="GO" id="GO:0015628">
    <property type="term" value="P:protein secretion by the type II secretion system"/>
    <property type="evidence" value="ECO:0007669"/>
    <property type="project" value="TreeGrafter"/>
</dbReference>
<evidence type="ECO:0000256" key="1">
    <source>
        <dbReference type="ARBA" id="ARBA00004429"/>
    </source>
</evidence>
<evidence type="ECO:0000256" key="6">
    <source>
        <dbReference type="ARBA" id="ARBA00022989"/>
    </source>
</evidence>
<comment type="subcellular location">
    <subcellularLocation>
        <location evidence="1">Cell inner membrane</location>
        <topology evidence="1">Multi-pass membrane protein</topology>
    </subcellularLocation>
</comment>
<dbReference type="PANTHER" id="PTHR30012">
    <property type="entry name" value="GENERAL SECRETION PATHWAY PROTEIN"/>
    <property type="match status" value="1"/>
</dbReference>
<comment type="caution">
    <text evidence="10">The sequence shown here is derived from an EMBL/GenBank/DDBJ whole genome shotgun (WGS) entry which is preliminary data.</text>
</comment>
<feature type="domain" description="Type II secretion system protein GspF" evidence="9">
    <location>
        <begin position="85"/>
        <end position="208"/>
    </location>
</feature>
<dbReference type="Proteomes" id="UP000294593">
    <property type="component" value="Unassembled WGS sequence"/>
</dbReference>
<dbReference type="GO" id="GO:0005886">
    <property type="term" value="C:plasma membrane"/>
    <property type="evidence" value="ECO:0007669"/>
    <property type="project" value="UniProtKB-SubCell"/>
</dbReference>
<keyword evidence="5 8" id="KW-0812">Transmembrane</keyword>
<dbReference type="InterPro" id="IPR003004">
    <property type="entry name" value="GspF/PilC"/>
</dbReference>
<keyword evidence="4" id="KW-0997">Cell inner membrane</keyword>
<dbReference type="InterPro" id="IPR042094">
    <property type="entry name" value="T2SS_GspF_sf"/>
</dbReference>
<feature type="transmembrane region" description="Helical" evidence="8">
    <location>
        <begin position="391"/>
        <end position="412"/>
    </location>
</feature>
<feature type="transmembrane region" description="Helical" evidence="8">
    <location>
        <begin position="238"/>
        <end position="257"/>
    </location>
</feature>
<gene>
    <name evidence="10" type="ORF">EV672_107140</name>
</gene>
<sequence length="421" mass="45408">MGRFVYKARGPYGQVEGVQEAATTAQVAAILKSKGLIPVKISADAATAAALASNLGVGGSMVDLGGKQGIQLFAPKVERSDVMLFSRQIHTLLKAGVPILRALAGLQETTTNPAMKAVILDLRRSLESGVDLATSVATHPKIFDSFYVAMIKVGEASGQIDQVFMRLYKHLDFEQFMKQQVKSALRYPSFVIMAMVGAITVINVMVVPAFEGVFKSLGANLPVPTKILIASSNLTLNYGWWLLGGAVAGAFLFKQWIASVEGRMVWDRLLINMPLVGPIVTQAALSRFARAFSLSLRSGVPLERALTSVAQTADNKYISARIDGMREAITRGDSLTRAAVATGVFTPMVLQMLAIGEETGMLDELLDEIGEVYGSEVEYSLKTLAQQIEPILVIFLGAIVLLLALGVFMPMWEMGRATIKH</sequence>
<evidence type="ECO:0000256" key="7">
    <source>
        <dbReference type="ARBA" id="ARBA00023136"/>
    </source>
</evidence>
<evidence type="ECO:0000256" key="4">
    <source>
        <dbReference type="ARBA" id="ARBA00022519"/>
    </source>
</evidence>
<evidence type="ECO:0000313" key="11">
    <source>
        <dbReference type="Proteomes" id="UP000294593"/>
    </source>
</evidence>
<dbReference type="RefSeq" id="WP_133609877.1">
    <property type="nucleotide sequence ID" value="NZ_SNXW01000007.1"/>
</dbReference>
<dbReference type="EMBL" id="SNXW01000007">
    <property type="protein sequence ID" value="TDP81709.1"/>
    <property type="molecule type" value="Genomic_DNA"/>
</dbReference>
<feature type="domain" description="Type II secretion system protein GspF" evidence="9">
    <location>
        <begin position="288"/>
        <end position="410"/>
    </location>
</feature>
<evidence type="ECO:0000313" key="10">
    <source>
        <dbReference type="EMBL" id="TDP81709.1"/>
    </source>
</evidence>
<dbReference type="InterPro" id="IPR018076">
    <property type="entry name" value="T2SS_GspF_dom"/>
</dbReference>
<dbReference type="PANTHER" id="PTHR30012:SF4">
    <property type="entry name" value="MSHA BIOGENESIS PROTEIN MSHG"/>
    <property type="match status" value="1"/>
</dbReference>
<organism evidence="10 11">
    <name type="scientific">Aquabacterium commune</name>
    <dbReference type="NCBI Taxonomy" id="70586"/>
    <lineage>
        <taxon>Bacteria</taxon>
        <taxon>Pseudomonadati</taxon>
        <taxon>Pseudomonadota</taxon>
        <taxon>Betaproteobacteria</taxon>
        <taxon>Burkholderiales</taxon>
        <taxon>Aquabacterium</taxon>
    </lineage>
</organism>
<keyword evidence="6 8" id="KW-1133">Transmembrane helix</keyword>
<reference evidence="10 11" key="1">
    <citation type="submission" date="2019-03" db="EMBL/GenBank/DDBJ databases">
        <title>Genomic Encyclopedia of Type Strains, Phase IV (KMG-IV): sequencing the most valuable type-strain genomes for metagenomic binning, comparative biology and taxonomic classification.</title>
        <authorList>
            <person name="Goeker M."/>
        </authorList>
    </citation>
    <scope>NUCLEOTIDE SEQUENCE [LARGE SCALE GENOMIC DNA]</scope>
    <source>
        <strain evidence="10 11">DSM 11901</strain>
    </source>
</reference>
<evidence type="ECO:0000256" key="3">
    <source>
        <dbReference type="ARBA" id="ARBA00022475"/>
    </source>
</evidence>
<dbReference type="OrthoDB" id="9805682at2"/>
<keyword evidence="7 8" id="KW-0472">Membrane</keyword>
<dbReference type="FunFam" id="1.20.81.30:FF:000001">
    <property type="entry name" value="Type II secretion system protein F"/>
    <property type="match status" value="2"/>
</dbReference>
<keyword evidence="3" id="KW-1003">Cell membrane</keyword>
<dbReference type="AlphaFoldDB" id="A0A4R6R744"/>
<dbReference type="Gene3D" id="1.20.81.30">
    <property type="entry name" value="Type II secretion system (T2SS), domain F"/>
    <property type="match status" value="2"/>
</dbReference>